<gene>
    <name evidence="2" type="ORF">T01_3346</name>
</gene>
<name>A0A0V1C0I6_TRISP</name>
<keyword evidence="1" id="KW-0812">Transmembrane</keyword>
<dbReference type="InParanoid" id="A0A0V1C0I6"/>
<evidence type="ECO:0000313" key="3">
    <source>
        <dbReference type="Proteomes" id="UP000054776"/>
    </source>
</evidence>
<comment type="caution">
    <text evidence="2">The sequence shown here is derived from an EMBL/GenBank/DDBJ whole genome shotgun (WGS) entry which is preliminary data.</text>
</comment>
<protein>
    <submittedName>
        <fullName evidence="2">Uncharacterized protein</fullName>
    </submittedName>
</protein>
<dbReference type="Proteomes" id="UP000054776">
    <property type="component" value="Unassembled WGS sequence"/>
</dbReference>
<sequence length="127" mass="14005">MEHSSADSHRAISICSGNVDVEVDNNFGGKLLAFTECSIKSHAMRNCLHCGTSCVTSNKQSYSFGAEQHFYSQTSVSSSSNALFSLYYIITIADALGWINMSLLLLCFSTLVRSKMYGGFKNFFLKN</sequence>
<reference evidence="2 3" key="1">
    <citation type="submission" date="2015-01" db="EMBL/GenBank/DDBJ databases">
        <title>Evolution of Trichinella species and genotypes.</title>
        <authorList>
            <person name="Korhonen P.K."/>
            <person name="Edoardo P."/>
            <person name="Giuseppe L.R."/>
            <person name="Gasser R.B."/>
        </authorList>
    </citation>
    <scope>NUCLEOTIDE SEQUENCE [LARGE SCALE GENOMIC DNA]</scope>
    <source>
        <strain evidence="2">ISS3</strain>
    </source>
</reference>
<evidence type="ECO:0000256" key="1">
    <source>
        <dbReference type="SAM" id="Phobius"/>
    </source>
</evidence>
<keyword evidence="1" id="KW-0472">Membrane</keyword>
<proteinExistence type="predicted"/>
<keyword evidence="3" id="KW-1185">Reference proteome</keyword>
<feature type="transmembrane region" description="Helical" evidence="1">
    <location>
        <begin position="86"/>
        <end position="112"/>
    </location>
</feature>
<dbReference type="AlphaFoldDB" id="A0A0V1C0I6"/>
<organism evidence="2 3">
    <name type="scientific">Trichinella spiralis</name>
    <name type="common">Trichina worm</name>
    <dbReference type="NCBI Taxonomy" id="6334"/>
    <lineage>
        <taxon>Eukaryota</taxon>
        <taxon>Metazoa</taxon>
        <taxon>Ecdysozoa</taxon>
        <taxon>Nematoda</taxon>
        <taxon>Enoplea</taxon>
        <taxon>Dorylaimia</taxon>
        <taxon>Trichinellida</taxon>
        <taxon>Trichinellidae</taxon>
        <taxon>Trichinella</taxon>
    </lineage>
</organism>
<evidence type="ECO:0000313" key="2">
    <source>
        <dbReference type="EMBL" id="KRY42657.1"/>
    </source>
</evidence>
<keyword evidence="1" id="KW-1133">Transmembrane helix</keyword>
<dbReference type="EMBL" id="JYDH01000003">
    <property type="protein sequence ID" value="KRY42657.1"/>
    <property type="molecule type" value="Genomic_DNA"/>
</dbReference>
<accession>A0A0V1C0I6</accession>